<feature type="transmembrane region" description="Helical" evidence="1">
    <location>
        <begin position="283"/>
        <end position="302"/>
    </location>
</feature>
<feature type="transmembrane region" description="Helical" evidence="1">
    <location>
        <begin position="165"/>
        <end position="193"/>
    </location>
</feature>
<feature type="transmembrane region" description="Helical" evidence="1">
    <location>
        <begin position="340"/>
        <end position="363"/>
    </location>
</feature>
<comment type="caution">
    <text evidence="2">The sequence shown here is derived from an EMBL/GenBank/DDBJ whole genome shotgun (WGS) entry which is preliminary data.</text>
</comment>
<evidence type="ECO:0000313" key="2">
    <source>
        <dbReference type="EMBL" id="MEN2790142.1"/>
    </source>
</evidence>
<feature type="transmembrane region" description="Helical" evidence="1">
    <location>
        <begin position="127"/>
        <end position="153"/>
    </location>
</feature>
<keyword evidence="1" id="KW-0472">Membrane</keyword>
<protein>
    <recommendedName>
        <fullName evidence="4">Glycosyltransferase RgtA/B/C/D-like domain-containing protein</fullName>
    </recommendedName>
</protein>
<evidence type="ECO:0000313" key="3">
    <source>
        <dbReference type="Proteomes" id="UP001419910"/>
    </source>
</evidence>
<organism evidence="2 3">
    <name type="scientific">Sphingomonas oligophenolica</name>
    <dbReference type="NCBI Taxonomy" id="301154"/>
    <lineage>
        <taxon>Bacteria</taxon>
        <taxon>Pseudomonadati</taxon>
        <taxon>Pseudomonadota</taxon>
        <taxon>Alphaproteobacteria</taxon>
        <taxon>Sphingomonadales</taxon>
        <taxon>Sphingomonadaceae</taxon>
        <taxon>Sphingomonas</taxon>
    </lineage>
</organism>
<keyword evidence="3" id="KW-1185">Reference proteome</keyword>
<name>A0ABU9Y302_9SPHN</name>
<keyword evidence="1" id="KW-0812">Transmembrane</keyword>
<feature type="transmembrane region" description="Helical" evidence="1">
    <location>
        <begin position="260"/>
        <end position="277"/>
    </location>
</feature>
<feature type="transmembrane region" description="Helical" evidence="1">
    <location>
        <begin position="87"/>
        <end position="107"/>
    </location>
</feature>
<keyword evidence="1" id="KW-1133">Transmembrane helix</keyword>
<reference evidence="2 3" key="1">
    <citation type="submission" date="2024-05" db="EMBL/GenBank/DDBJ databases">
        <authorList>
            <person name="Liu Q."/>
            <person name="Xin Y.-H."/>
        </authorList>
    </citation>
    <scope>NUCLEOTIDE SEQUENCE [LARGE SCALE GENOMIC DNA]</scope>
    <source>
        <strain evidence="2 3">CGMCC 1.10181</strain>
    </source>
</reference>
<accession>A0ABU9Y302</accession>
<proteinExistence type="predicted"/>
<dbReference type="Proteomes" id="UP001419910">
    <property type="component" value="Unassembled WGS sequence"/>
</dbReference>
<gene>
    <name evidence="2" type="ORF">ABC974_10935</name>
</gene>
<sequence length="517" mass="56728">MSTAMAWARRNERWIFLTLVLISALPMIWPSVPPLLDAPGHIGQYRIFAEAGQEPLARHYLVHWALIGNLGVDSLVYALSPILGVELASHLIIGLIPPLTVASMLWAAREAHGRIPPAAGFALPLAYALPFQMGFLNFTLAAALALAALALWIRLARRTNDVVRVAVFIPIAGIIWVCHTFGWAMFGLFIVAAEFALRRERGEPIWRAVLLSGFTCAPMAWPQAVALLVGGSVSGDTGEWFHMSAKLQFLLTLLQERWKLYDVVSIAIIVTVIWSGVRSKSLSLVPILAIPATLTLFAFIVLPRIYMSGVFIDLRLLPSGLALMLLSIKVKTGAESAEPYLFWGGMGFFGVRTATTLIAFILFAQAHQAELKAVEVLPEGATVLTLVNQPLATQWMNPRIAHLAGIAVARKRIFTNEQWGATKGQQLIEQLHPRAGRFLQDPSQLVYPAGSGITPTNFDDAIATFDRGTFEYVWTIGFPLGRAHARDLTPIWSNQQSALYRVNPAHNGPLSSTAPRR</sequence>
<feature type="transmembrane region" description="Helical" evidence="1">
    <location>
        <begin position="61"/>
        <end position="80"/>
    </location>
</feature>
<dbReference type="RefSeq" id="WP_343888643.1">
    <property type="nucleotide sequence ID" value="NZ_BAAAEH010000010.1"/>
</dbReference>
<evidence type="ECO:0008006" key="4">
    <source>
        <dbReference type="Google" id="ProtNLM"/>
    </source>
</evidence>
<evidence type="ECO:0000256" key="1">
    <source>
        <dbReference type="SAM" id="Phobius"/>
    </source>
</evidence>
<dbReference type="EMBL" id="JBDIME010000007">
    <property type="protein sequence ID" value="MEN2790142.1"/>
    <property type="molecule type" value="Genomic_DNA"/>
</dbReference>